<organism evidence="7 8">
    <name type="scientific">Tupaia chinensis</name>
    <name type="common">Chinese tree shrew</name>
    <name type="synonym">Tupaia belangeri chinensis</name>
    <dbReference type="NCBI Taxonomy" id="246437"/>
    <lineage>
        <taxon>Eukaryota</taxon>
        <taxon>Metazoa</taxon>
        <taxon>Chordata</taxon>
        <taxon>Craniata</taxon>
        <taxon>Vertebrata</taxon>
        <taxon>Euteleostomi</taxon>
        <taxon>Mammalia</taxon>
        <taxon>Eutheria</taxon>
        <taxon>Euarchontoglires</taxon>
        <taxon>Scandentia</taxon>
        <taxon>Tupaiidae</taxon>
        <taxon>Tupaia</taxon>
    </lineage>
</organism>
<dbReference type="GO" id="GO:0006979">
    <property type="term" value="P:response to oxidative stress"/>
    <property type="evidence" value="ECO:0007669"/>
    <property type="project" value="InterPro"/>
</dbReference>
<dbReference type="STRING" id="246437.L9LE33"/>
<dbReference type="InParanoid" id="L9LE33"/>
<reference evidence="8" key="2">
    <citation type="journal article" date="2013" name="Nat. Commun.">
        <title>Genome of the Chinese tree shrew.</title>
        <authorList>
            <person name="Fan Y."/>
            <person name="Huang Z.Y."/>
            <person name="Cao C.C."/>
            <person name="Chen C.S."/>
            <person name="Chen Y.X."/>
            <person name="Fan D.D."/>
            <person name="He J."/>
            <person name="Hou H.L."/>
            <person name="Hu L."/>
            <person name="Hu X.T."/>
            <person name="Jiang X.T."/>
            <person name="Lai R."/>
            <person name="Lang Y.S."/>
            <person name="Liang B."/>
            <person name="Liao S.G."/>
            <person name="Mu D."/>
            <person name="Ma Y.Y."/>
            <person name="Niu Y.Y."/>
            <person name="Sun X.Q."/>
            <person name="Xia J.Q."/>
            <person name="Xiao J."/>
            <person name="Xiong Z.Q."/>
            <person name="Xu L."/>
            <person name="Yang L."/>
            <person name="Zhang Y."/>
            <person name="Zhao W."/>
            <person name="Zhao X.D."/>
            <person name="Zheng Y.T."/>
            <person name="Zhou J.M."/>
            <person name="Zhu Y.B."/>
            <person name="Zhang G.J."/>
            <person name="Wang J."/>
            <person name="Yao Y.G."/>
        </authorList>
    </citation>
    <scope>NUCLEOTIDE SEQUENCE [LARGE SCALE GENOMIC DNA]</scope>
</reference>
<feature type="region of interest" description="Disordered" evidence="5">
    <location>
        <begin position="362"/>
        <end position="385"/>
    </location>
</feature>
<evidence type="ECO:0000313" key="7">
    <source>
        <dbReference type="EMBL" id="ELW72974.1"/>
    </source>
</evidence>
<dbReference type="InterPro" id="IPR028427">
    <property type="entry name" value="Met_Sox_Rdtase_MsrB"/>
</dbReference>
<evidence type="ECO:0000256" key="2">
    <source>
        <dbReference type="ARBA" id="ARBA00012498"/>
    </source>
</evidence>
<evidence type="ECO:0000256" key="5">
    <source>
        <dbReference type="SAM" id="MobiDB-lite"/>
    </source>
</evidence>
<keyword evidence="8" id="KW-1185">Reference proteome</keyword>
<reference evidence="8" key="1">
    <citation type="submission" date="2012-07" db="EMBL/GenBank/DDBJ databases">
        <title>Genome of the Chinese tree shrew, a rising model animal genetically related to primates.</title>
        <authorList>
            <person name="Zhang G."/>
            <person name="Fan Y."/>
            <person name="Yao Y."/>
            <person name="Huang Z."/>
        </authorList>
    </citation>
    <scope>NUCLEOTIDE SEQUENCE [LARGE SCALE GENOMIC DNA]</scope>
</reference>
<dbReference type="AlphaFoldDB" id="L9LE33"/>
<protein>
    <recommendedName>
        <fullName evidence="2">L-methionine (R)-S-oxide reductase</fullName>
        <ecNumber evidence="2">1.8.4.14</ecNumber>
    </recommendedName>
</protein>
<dbReference type="Proteomes" id="UP000011518">
    <property type="component" value="Unassembled WGS sequence"/>
</dbReference>
<dbReference type="InterPro" id="IPR011057">
    <property type="entry name" value="Mss4-like_sf"/>
</dbReference>
<dbReference type="PROSITE" id="PS51790">
    <property type="entry name" value="MSRB"/>
    <property type="match status" value="1"/>
</dbReference>
<dbReference type="SUPFAM" id="SSF51316">
    <property type="entry name" value="Mss4-like"/>
    <property type="match status" value="1"/>
</dbReference>
<dbReference type="InterPro" id="IPR002579">
    <property type="entry name" value="Met_Sox_Rdtase_MsrB_dom"/>
</dbReference>
<dbReference type="Pfam" id="PF01641">
    <property type="entry name" value="SelR"/>
    <property type="match status" value="1"/>
</dbReference>
<dbReference type="PANTHER" id="PTHR10173">
    <property type="entry name" value="METHIONINE SULFOXIDE REDUCTASE"/>
    <property type="match status" value="1"/>
</dbReference>
<accession>L9LE33</accession>
<dbReference type="EMBL" id="KB320374">
    <property type="protein sequence ID" value="ELW72974.1"/>
    <property type="molecule type" value="Genomic_DNA"/>
</dbReference>
<dbReference type="GO" id="GO:0030091">
    <property type="term" value="P:protein repair"/>
    <property type="evidence" value="ECO:0007669"/>
    <property type="project" value="InterPro"/>
</dbReference>
<evidence type="ECO:0000259" key="6">
    <source>
        <dbReference type="PROSITE" id="PS51790"/>
    </source>
</evidence>
<dbReference type="GO" id="GO:0033743">
    <property type="term" value="F:peptide-methionine (R)-S-oxide reductase activity"/>
    <property type="evidence" value="ECO:0007669"/>
    <property type="project" value="InterPro"/>
</dbReference>
<name>L9LE33_TUPCH</name>
<comment type="similarity">
    <text evidence="1">Belongs to the MsrB Met sulfoxide reductase family.</text>
</comment>
<evidence type="ECO:0000256" key="4">
    <source>
        <dbReference type="ARBA" id="ARBA00049261"/>
    </source>
</evidence>
<dbReference type="EC" id="1.8.4.14" evidence="2"/>
<sequence>MALQGDSELQEQGRERTVRCALLSECFQFLFPLSGSLTQCEPSPAHSEWRKKLTPEQFYVTRERGTEPAGLPGVPRALSELGSPGQLAANVGCIRRQTAPARPFSGIYLNNRESGMYHCVCCDNPLFSVVSSCGVTDVVHSSEKKYCSGTGWPSFSEAHGTSGSDESHTGILRRQDTSLGVARTEVVCKQKPKSTLLSVTAPSPAAHLLASAGVGAIPGTSSCPFSFEGPQPQSAGLSRGNARATRVPVSALLRLPEPSWAHRAVLGALPLAGPERLLVRSSTDGGEIYRQPWSPAVLEGRSRPCPEETEEGAFVPLGCNNSCALSGSLLEKRTLRELFPPSGQPQRGPRTFCGCSQARCEAVPPPERKGRAQSSAQRLVADAKG</sequence>
<evidence type="ECO:0000256" key="3">
    <source>
        <dbReference type="ARBA" id="ARBA00023002"/>
    </source>
</evidence>
<dbReference type="GO" id="GO:0005737">
    <property type="term" value="C:cytoplasm"/>
    <property type="evidence" value="ECO:0007669"/>
    <property type="project" value="TreeGrafter"/>
</dbReference>
<gene>
    <name evidence="7" type="ORF">TREES_T100004925</name>
</gene>
<dbReference type="GO" id="GO:0033745">
    <property type="term" value="F:L-methionine-(R)-S-oxide reductase activity"/>
    <property type="evidence" value="ECO:0007669"/>
    <property type="project" value="UniProtKB-EC"/>
</dbReference>
<dbReference type="Gene3D" id="2.170.150.20">
    <property type="entry name" value="Peptide methionine sulfoxide reductase"/>
    <property type="match status" value="1"/>
</dbReference>
<comment type="catalytic activity">
    <reaction evidence="4">
        <text>[thioredoxin]-disulfide + L-methionine + H2O = L-methionine (R)-S-oxide + [thioredoxin]-dithiol</text>
        <dbReference type="Rhea" id="RHEA:21260"/>
        <dbReference type="Rhea" id="RHEA-COMP:10698"/>
        <dbReference type="Rhea" id="RHEA-COMP:10700"/>
        <dbReference type="ChEBI" id="CHEBI:15377"/>
        <dbReference type="ChEBI" id="CHEBI:29950"/>
        <dbReference type="ChEBI" id="CHEBI:50058"/>
        <dbReference type="ChEBI" id="CHEBI:57844"/>
        <dbReference type="ChEBI" id="CHEBI:58773"/>
        <dbReference type="EC" id="1.8.4.14"/>
    </reaction>
</comment>
<evidence type="ECO:0000313" key="8">
    <source>
        <dbReference type="Proteomes" id="UP000011518"/>
    </source>
</evidence>
<feature type="domain" description="MsrB" evidence="6">
    <location>
        <begin position="46"/>
        <end position="128"/>
    </location>
</feature>
<dbReference type="PANTHER" id="PTHR10173:SF37">
    <property type="entry name" value="METHIONINE-R-SULFOXIDE REDUCTASE B2, MITOCHONDRIAL"/>
    <property type="match status" value="1"/>
</dbReference>
<evidence type="ECO:0000256" key="1">
    <source>
        <dbReference type="ARBA" id="ARBA00007174"/>
    </source>
</evidence>
<keyword evidence="3" id="KW-0560">Oxidoreductase</keyword>
<proteinExistence type="inferred from homology"/>